<dbReference type="PANTHER" id="PTHR36107">
    <property type="entry name" value="SMALL, ACID-SOLUBLE SPORE PROTEIN A"/>
    <property type="match status" value="1"/>
</dbReference>
<organism evidence="3 4">
    <name type="scientific">Bacillus phage G</name>
    <dbReference type="NCBI Taxonomy" id="2884420"/>
    <lineage>
        <taxon>Viruses</taxon>
        <taxon>Duplodnaviria</taxon>
        <taxon>Heunggongvirae</taxon>
        <taxon>Uroviricota</taxon>
        <taxon>Caudoviricetes</taxon>
        <taxon>Donellivirus</taxon>
        <taxon>Donellivirus gee</taxon>
    </lineage>
</organism>
<dbReference type="GO" id="GO:0003690">
    <property type="term" value="F:double-stranded DNA binding"/>
    <property type="evidence" value="ECO:0007669"/>
    <property type="project" value="InterPro"/>
</dbReference>
<evidence type="ECO:0000256" key="1">
    <source>
        <dbReference type="ARBA" id="ARBA00005442"/>
    </source>
</evidence>
<comment type="similarity">
    <text evidence="1">Belongs to the alpha/beta-type SASP family.</text>
</comment>
<accession>G3MAF8</accession>
<dbReference type="PANTHER" id="PTHR36107:SF1">
    <property type="entry name" value="SMALL, ACID-SOLUBLE SPORE PROTEIN A"/>
    <property type="match status" value="1"/>
</dbReference>
<name>G3MAF8_9CAUD</name>
<keyword evidence="2" id="KW-0238">DNA-binding</keyword>
<dbReference type="Gene3D" id="6.10.10.80">
    <property type="entry name" value="Small, acid-soluble spore protein, alpha/beta type-like"/>
    <property type="match status" value="1"/>
</dbReference>
<evidence type="ECO:0000313" key="3">
    <source>
        <dbReference type="EMBL" id="AEO93675.1"/>
    </source>
</evidence>
<dbReference type="PROSITE" id="PS00684">
    <property type="entry name" value="SASP_2"/>
    <property type="match status" value="1"/>
</dbReference>
<keyword evidence="4" id="KW-1185">Reference proteome</keyword>
<dbReference type="InterPro" id="IPR018126">
    <property type="entry name" value="SASP_alpha/beta-type_CS"/>
</dbReference>
<dbReference type="InterPro" id="IPR001448">
    <property type="entry name" value="SASP_alpha/beta-type"/>
</dbReference>
<proteinExistence type="inferred from homology"/>
<dbReference type="Proteomes" id="UP000009273">
    <property type="component" value="Segment"/>
</dbReference>
<dbReference type="GO" id="GO:0006265">
    <property type="term" value="P:DNA topological change"/>
    <property type="evidence" value="ECO:0007669"/>
    <property type="project" value="InterPro"/>
</dbReference>
<dbReference type="InterPro" id="IPR038300">
    <property type="entry name" value="SASP_sf_alpha/beta"/>
</dbReference>
<gene>
    <name evidence="3" type="primary">417</name>
    <name evidence="3" type="ORF">G_417</name>
</gene>
<protein>
    <submittedName>
        <fullName evidence="3">Gp417</fullName>
    </submittedName>
</protein>
<dbReference type="GeneID" id="18563631"/>
<dbReference type="InterPro" id="IPR050847">
    <property type="entry name" value="SASP_DNA-binding"/>
</dbReference>
<dbReference type="KEGG" id="vg:18563631"/>
<reference evidence="3 4" key="1">
    <citation type="submission" date="2011-09" db="EMBL/GenBank/DDBJ databases">
        <authorList>
            <person name="Pope W.H."/>
            <person name="Pedulla M.L."/>
            <person name="Ford M.E."/>
            <person name="Peebles C.L."/>
            <person name="Hatfull G.H."/>
            <person name="Hendrix R.W."/>
        </authorList>
    </citation>
    <scope>NUCLEOTIDE SEQUENCE [LARGE SCALE GENOMIC DNA]</scope>
    <source>
        <strain evidence="3">G</strain>
    </source>
</reference>
<evidence type="ECO:0000313" key="4">
    <source>
        <dbReference type="Proteomes" id="UP000009273"/>
    </source>
</evidence>
<dbReference type="Pfam" id="PF00269">
    <property type="entry name" value="SASP"/>
    <property type="match status" value="1"/>
</dbReference>
<sequence length="81" mass="9198">MANKQNEYVASEKLHIPGLESTMQSLKMEIATELGMPDYENMDKGELSSRQNGYVGGQMTKRLVRMAQETLAENYNKNKLN</sequence>
<evidence type="ECO:0000256" key="2">
    <source>
        <dbReference type="ARBA" id="ARBA00023125"/>
    </source>
</evidence>
<dbReference type="RefSeq" id="YP_009015720.1">
    <property type="nucleotide sequence ID" value="NC_023719.1"/>
</dbReference>
<dbReference type="PROSITE" id="PS00304">
    <property type="entry name" value="SASP_1"/>
    <property type="match status" value="1"/>
</dbReference>
<dbReference type="EMBL" id="JN638751">
    <property type="protein sequence ID" value="AEO93675.1"/>
    <property type="molecule type" value="Genomic_DNA"/>
</dbReference>